<sequence length="62" mass="6961">MSHFDELVERVAQHLPDVPRLAILDAVETEWERLRASAEPCLAPFVLPAAVWRLRVGADLAL</sequence>
<dbReference type="EMBL" id="BAABLP010000001">
    <property type="protein sequence ID" value="GAA4735226.1"/>
    <property type="molecule type" value="Genomic_DNA"/>
</dbReference>
<dbReference type="RefSeq" id="WP_345478963.1">
    <property type="nucleotide sequence ID" value="NZ_BAABLP010000001.1"/>
</dbReference>
<evidence type="ECO:0000313" key="2">
    <source>
        <dbReference type="Proteomes" id="UP001500121"/>
    </source>
</evidence>
<proteinExistence type="predicted"/>
<gene>
    <name evidence="1" type="ORF">GCM10025783_01280</name>
</gene>
<comment type="caution">
    <text evidence="1">The sequence shown here is derived from an EMBL/GenBank/DDBJ whole genome shotgun (WGS) entry which is preliminary data.</text>
</comment>
<protein>
    <submittedName>
        <fullName evidence="1">Uncharacterized protein</fullName>
    </submittedName>
</protein>
<accession>A0ABP8YRE3</accession>
<keyword evidence="2" id="KW-1185">Reference proteome</keyword>
<dbReference type="Proteomes" id="UP001500121">
    <property type="component" value="Unassembled WGS sequence"/>
</dbReference>
<evidence type="ECO:0000313" key="1">
    <source>
        <dbReference type="EMBL" id="GAA4735226.1"/>
    </source>
</evidence>
<organism evidence="1 2">
    <name type="scientific">Amnibacterium soli</name>
    <dbReference type="NCBI Taxonomy" id="1282736"/>
    <lineage>
        <taxon>Bacteria</taxon>
        <taxon>Bacillati</taxon>
        <taxon>Actinomycetota</taxon>
        <taxon>Actinomycetes</taxon>
        <taxon>Micrococcales</taxon>
        <taxon>Microbacteriaceae</taxon>
        <taxon>Amnibacterium</taxon>
    </lineage>
</organism>
<reference evidence="2" key="1">
    <citation type="journal article" date="2019" name="Int. J. Syst. Evol. Microbiol.">
        <title>The Global Catalogue of Microorganisms (GCM) 10K type strain sequencing project: providing services to taxonomists for standard genome sequencing and annotation.</title>
        <authorList>
            <consortium name="The Broad Institute Genomics Platform"/>
            <consortium name="The Broad Institute Genome Sequencing Center for Infectious Disease"/>
            <person name="Wu L."/>
            <person name="Ma J."/>
        </authorList>
    </citation>
    <scope>NUCLEOTIDE SEQUENCE [LARGE SCALE GENOMIC DNA]</scope>
    <source>
        <strain evidence="2">JCM 19015</strain>
    </source>
</reference>
<name>A0ABP8YRE3_9MICO</name>